<name>A0A161JGU1_9PROT</name>
<feature type="transmembrane region" description="Helical" evidence="7">
    <location>
        <begin position="66"/>
        <end position="87"/>
    </location>
</feature>
<dbReference type="EMBL" id="CP015285">
    <property type="protein sequence ID" value="ANC90797.1"/>
    <property type="molecule type" value="Genomic_DNA"/>
</dbReference>
<feature type="transmembrane region" description="Helical" evidence="7">
    <location>
        <begin position="37"/>
        <end position="60"/>
    </location>
</feature>
<dbReference type="STRING" id="1226968.A6A40_02140"/>
<sequence length="203" mass="21431">MSPEFLVTSLIVVASPGTGVLLTLAAGLSQGARASAITAFGCTLGIVPHMAAAVLGLAALLHTSAVAFQGLKILGVLYLLYMAWATLKEQGALNVEAEAARLPAGRMILRAVLVNVLNPKLSIFFLAFLPQFVTDADPQPLARMLELSGVFMALTFVVFVVYGLFAAAVRDQVVSRPRVMAWMRRSFAAAFAALGAKLALAER</sequence>
<keyword evidence="5 7" id="KW-1133">Transmembrane helix</keyword>
<feature type="transmembrane region" description="Helical" evidence="7">
    <location>
        <begin position="149"/>
        <end position="169"/>
    </location>
</feature>
<dbReference type="Pfam" id="PF01810">
    <property type="entry name" value="LysE"/>
    <property type="match status" value="1"/>
</dbReference>
<proteinExistence type="inferred from homology"/>
<protein>
    <submittedName>
        <fullName evidence="8">LysE family translocator</fullName>
    </submittedName>
</protein>
<feature type="transmembrane region" description="Helical" evidence="7">
    <location>
        <begin position="108"/>
        <end position="129"/>
    </location>
</feature>
<organism evidence="8 9">
    <name type="scientific">Azospirillum humicireducens</name>
    <dbReference type="NCBI Taxonomy" id="1226968"/>
    <lineage>
        <taxon>Bacteria</taxon>
        <taxon>Pseudomonadati</taxon>
        <taxon>Pseudomonadota</taxon>
        <taxon>Alphaproteobacteria</taxon>
        <taxon>Rhodospirillales</taxon>
        <taxon>Azospirillaceae</taxon>
        <taxon>Azospirillum</taxon>
    </lineage>
</organism>
<dbReference type="InterPro" id="IPR001123">
    <property type="entry name" value="LeuE-type"/>
</dbReference>
<accession>A0A161JGU1</accession>
<evidence type="ECO:0000256" key="1">
    <source>
        <dbReference type="ARBA" id="ARBA00004651"/>
    </source>
</evidence>
<dbReference type="GO" id="GO:0042970">
    <property type="term" value="F:homoserine transmembrane transporter activity"/>
    <property type="evidence" value="ECO:0007669"/>
    <property type="project" value="TreeGrafter"/>
</dbReference>
<dbReference type="GO" id="GO:0005886">
    <property type="term" value="C:plasma membrane"/>
    <property type="evidence" value="ECO:0007669"/>
    <property type="project" value="UniProtKB-SubCell"/>
</dbReference>
<evidence type="ECO:0000256" key="6">
    <source>
        <dbReference type="ARBA" id="ARBA00023136"/>
    </source>
</evidence>
<dbReference type="PANTHER" id="PTHR30086:SF14">
    <property type="entry name" value="HOMOSERINE_HOMOSERINE LACTONE EFFLUX PROTEIN"/>
    <property type="match status" value="1"/>
</dbReference>
<dbReference type="PANTHER" id="PTHR30086">
    <property type="entry name" value="ARGININE EXPORTER PROTEIN ARGO"/>
    <property type="match status" value="1"/>
</dbReference>
<keyword evidence="3" id="KW-1003">Cell membrane</keyword>
<keyword evidence="4 7" id="KW-0812">Transmembrane</keyword>
<dbReference type="KEGG" id="ahu:A6A40_02140"/>
<dbReference type="RefSeq" id="WP_063633904.1">
    <property type="nucleotide sequence ID" value="NZ_CP015285.1"/>
</dbReference>
<keyword evidence="6 7" id="KW-0472">Membrane</keyword>
<evidence type="ECO:0000256" key="2">
    <source>
        <dbReference type="ARBA" id="ARBA00007928"/>
    </source>
</evidence>
<dbReference type="Proteomes" id="UP000077405">
    <property type="component" value="Chromosome"/>
</dbReference>
<evidence type="ECO:0000313" key="9">
    <source>
        <dbReference type="Proteomes" id="UP000077405"/>
    </source>
</evidence>
<feature type="transmembrane region" description="Helical" evidence="7">
    <location>
        <begin position="6"/>
        <end position="25"/>
    </location>
</feature>
<evidence type="ECO:0000256" key="3">
    <source>
        <dbReference type="ARBA" id="ARBA00022475"/>
    </source>
</evidence>
<comment type="subcellular location">
    <subcellularLocation>
        <location evidence="1">Cell membrane</location>
        <topology evidence="1">Multi-pass membrane protein</topology>
    </subcellularLocation>
</comment>
<evidence type="ECO:0000256" key="4">
    <source>
        <dbReference type="ARBA" id="ARBA00022692"/>
    </source>
</evidence>
<keyword evidence="9" id="KW-1185">Reference proteome</keyword>
<evidence type="ECO:0000256" key="7">
    <source>
        <dbReference type="SAM" id="Phobius"/>
    </source>
</evidence>
<dbReference type="AlphaFoldDB" id="A0A161JGU1"/>
<dbReference type="PIRSF" id="PIRSF006324">
    <property type="entry name" value="LeuE"/>
    <property type="match status" value="1"/>
</dbReference>
<dbReference type="OrthoDB" id="9807053at2"/>
<gene>
    <name evidence="8" type="ORF">A6A40_02140</name>
</gene>
<evidence type="ECO:0000256" key="5">
    <source>
        <dbReference type="ARBA" id="ARBA00022989"/>
    </source>
</evidence>
<evidence type="ECO:0000313" key="8">
    <source>
        <dbReference type="EMBL" id="ANC90797.1"/>
    </source>
</evidence>
<comment type="similarity">
    <text evidence="2">Belongs to the Rht family.</text>
</comment>
<reference evidence="8 9" key="1">
    <citation type="journal article" date="2013" name="Int. J. Syst. Evol. Microbiol.">
        <title>Azospirillum humicireducens sp. nov., a nitrogen-fixing bacterium isolated from a microbial fuel cell.</title>
        <authorList>
            <person name="Zhou S."/>
            <person name="Han L."/>
            <person name="Wang Y."/>
            <person name="Yang G."/>
            <person name="Zhuang L."/>
            <person name="Hu P."/>
        </authorList>
    </citation>
    <scope>NUCLEOTIDE SEQUENCE [LARGE SCALE GENOMIC DNA]</scope>
    <source>
        <strain evidence="8 9">SgZ-5</strain>
    </source>
</reference>